<name>A0ABY1NA35_9RHOB</name>
<evidence type="ECO:0000313" key="3">
    <source>
        <dbReference type="Proteomes" id="UP001157961"/>
    </source>
</evidence>
<proteinExistence type="predicted"/>
<evidence type="ECO:0000313" key="2">
    <source>
        <dbReference type="EMBL" id="SMP04276.1"/>
    </source>
</evidence>
<keyword evidence="1" id="KW-0732">Signal</keyword>
<reference evidence="2 3" key="1">
    <citation type="submission" date="2017-05" db="EMBL/GenBank/DDBJ databases">
        <authorList>
            <person name="Varghese N."/>
            <person name="Submissions S."/>
        </authorList>
    </citation>
    <scope>NUCLEOTIDE SEQUENCE [LARGE SCALE GENOMIC DNA]</scope>
    <source>
        <strain evidence="2 3">DSM 29734</strain>
    </source>
</reference>
<sequence>MITAVLRHVMVFCVLLSAGTPVQAMDWQRIPREACAPVIAMQMDDCTVVRVSRCQSGDAEVIQHIEIEKDDLDFVDVFTSDYDLLMAFEELGDVAVEGITDNRDPLSLQQILVTGSDRSDQTILFKLPVFVEASPVDMTLEYQLTGESRDIDEATFEMGTFTGVLDFQQNALEATISGEFYLHRATNTMLEGKTVINFMGVLEETPHEGMRVLWPEDPDYNDDSLIYQCENFSLKSSLRNLAKG</sequence>
<gene>
    <name evidence="2" type="ORF">SAMN06265373_101432</name>
</gene>
<feature type="chain" id="PRO_5047507633" description="Cohesin domain-containing protein" evidence="1">
    <location>
        <begin position="25"/>
        <end position="244"/>
    </location>
</feature>
<accession>A0ABY1NA35</accession>
<protein>
    <recommendedName>
        <fullName evidence="4">Cohesin domain-containing protein</fullName>
    </recommendedName>
</protein>
<dbReference type="RefSeq" id="WP_283424289.1">
    <property type="nucleotide sequence ID" value="NZ_FXTY01000001.1"/>
</dbReference>
<keyword evidence="3" id="KW-1185">Reference proteome</keyword>
<feature type="signal peptide" evidence="1">
    <location>
        <begin position="1"/>
        <end position="24"/>
    </location>
</feature>
<evidence type="ECO:0000256" key="1">
    <source>
        <dbReference type="SAM" id="SignalP"/>
    </source>
</evidence>
<evidence type="ECO:0008006" key="4">
    <source>
        <dbReference type="Google" id="ProtNLM"/>
    </source>
</evidence>
<comment type="caution">
    <text evidence="2">The sequence shown here is derived from an EMBL/GenBank/DDBJ whole genome shotgun (WGS) entry which is preliminary data.</text>
</comment>
<dbReference type="EMBL" id="FXTY01000001">
    <property type="protein sequence ID" value="SMP04276.1"/>
    <property type="molecule type" value="Genomic_DNA"/>
</dbReference>
<organism evidence="2 3">
    <name type="scientific">Shimia sagamensis</name>
    <dbReference type="NCBI Taxonomy" id="1566352"/>
    <lineage>
        <taxon>Bacteria</taxon>
        <taxon>Pseudomonadati</taxon>
        <taxon>Pseudomonadota</taxon>
        <taxon>Alphaproteobacteria</taxon>
        <taxon>Rhodobacterales</taxon>
        <taxon>Roseobacteraceae</taxon>
    </lineage>
</organism>
<dbReference type="Proteomes" id="UP001157961">
    <property type="component" value="Unassembled WGS sequence"/>
</dbReference>